<evidence type="ECO:0000259" key="3">
    <source>
        <dbReference type="Pfam" id="PF00685"/>
    </source>
</evidence>
<dbReference type="Gene3D" id="3.40.50.300">
    <property type="entry name" value="P-loop containing nucleotide triphosphate hydrolases"/>
    <property type="match status" value="1"/>
</dbReference>
<keyword evidence="2" id="KW-0808">Transferase</keyword>
<gene>
    <name evidence="5" type="primary">LOC116308212</name>
</gene>
<dbReference type="InParanoid" id="A0A6P8J4A4"/>
<proteinExistence type="inferred from homology"/>
<organism evidence="4 5">
    <name type="scientific">Actinia tenebrosa</name>
    <name type="common">Australian red waratah sea anemone</name>
    <dbReference type="NCBI Taxonomy" id="6105"/>
    <lineage>
        <taxon>Eukaryota</taxon>
        <taxon>Metazoa</taxon>
        <taxon>Cnidaria</taxon>
        <taxon>Anthozoa</taxon>
        <taxon>Hexacorallia</taxon>
        <taxon>Actiniaria</taxon>
        <taxon>Actiniidae</taxon>
        <taxon>Actinia</taxon>
    </lineage>
</organism>
<dbReference type="KEGG" id="aten:116308212"/>
<evidence type="ECO:0000313" key="5">
    <source>
        <dbReference type="RefSeq" id="XP_031574454.1"/>
    </source>
</evidence>
<dbReference type="FunCoup" id="A0A6P8J4A4">
    <property type="interactions" value="756"/>
</dbReference>
<protein>
    <submittedName>
        <fullName evidence="5">Sulfotransferase 1C2-like</fullName>
    </submittedName>
</protein>
<evidence type="ECO:0000256" key="1">
    <source>
        <dbReference type="ARBA" id="ARBA00005771"/>
    </source>
</evidence>
<comment type="similarity">
    <text evidence="1">Belongs to the sulfotransferase 1 family.</text>
</comment>
<evidence type="ECO:0000313" key="4">
    <source>
        <dbReference type="Proteomes" id="UP000515163"/>
    </source>
</evidence>
<feature type="domain" description="Sulfotransferase" evidence="3">
    <location>
        <begin position="49"/>
        <end position="303"/>
    </location>
</feature>
<dbReference type="PANTHER" id="PTHR11783">
    <property type="entry name" value="SULFOTRANSFERASE SULT"/>
    <property type="match status" value="1"/>
</dbReference>
<dbReference type="SUPFAM" id="SSF52540">
    <property type="entry name" value="P-loop containing nucleoside triphosphate hydrolases"/>
    <property type="match status" value="1"/>
</dbReference>
<dbReference type="AlphaFoldDB" id="A0A6P8J4A4"/>
<dbReference type="OrthoDB" id="5973838at2759"/>
<dbReference type="GeneID" id="116308212"/>
<dbReference type="Proteomes" id="UP000515163">
    <property type="component" value="Unplaced"/>
</dbReference>
<accession>A0A6P8J4A4</accession>
<dbReference type="GO" id="GO:0008146">
    <property type="term" value="F:sulfotransferase activity"/>
    <property type="evidence" value="ECO:0007669"/>
    <property type="project" value="InterPro"/>
</dbReference>
<reference evidence="5" key="1">
    <citation type="submission" date="2025-08" db="UniProtKB">
        <authorList>
            <consortium name="RefSeq"/>
        </authorList>
    </citation>
    <scope>IDENTIFICATION</scope>
    <source>
        <tissue evidence="5">Tentacle</tissue>
    </source>
</reference>
<dbReference type="Pfam" id="PF00685">
    <property type="entry name" value="Sulfotransfer_1"/>
    <property type="match status" value="1"/>
</dbReference>
<keyword evidence="4" id="KW-1185">Reference proteome</keyword>
<dbReference type="InterPro" id="IPR027417">
    <property type="entry name" value="P-loop_NTPase"/>
</dbReference>
<dbReference type="RefSeq" id="XP_031574454.1">
    <property type="nucleotide sequence ID" value="XM_031718594.1"/>
</dbReference>
<dbReference type="InterPro" id="IPR000863">
    <property type="entry name" value="Sulfotransferase_dom"/>
</dbReference>
<sequence>MSVIQTQDRAVPLKYKHPVLFSEIDGVIHMPGATKEILQTVSKLETKNTDVIIATWPKSGTTWAMEIVWQIFNDAQISNTRIDQKVKFIELLYMPSSSGDFHSPEDVKKAFENLSSPRLLKTHLPYSLVPKGDINNNNGAKIIWVVRNPKDCAVSYYHHYNGFAILDCDCTWDEFFEHFMNGKLVGGCWFQYTREWWQHRHDPKILVIKYEDLKKDAKKTIQKIASFVNKPVNEKLLQRIVEQTTFRAMQNRPAFDHSWFGKKPGFEFNFIRKGKVGDWAKYFTDEQNKRFEERFDKEMKGSGLTMDFFNYTE</sequence>
<name>A0A6P8J4A4_ACTTE</name>
<evidence type="ECO:0000256" key="2">
    <source>
        <dbReference type="ARBA" id="ARBA00022679"/>
    </source>
</evidence>